<protein>
    <submittedName>
        <fullName evidence="1">Uncharacterized protein</fullName>
    </submittedName>
</protein>
<organism evidence="1">
    <name type="scientific">Anguilla anguilla</name>
    <name type="common">European freshwater eel</name>
    <name type="synonym">Muraena anguilla</name>
    <dbReference type="NCBI Taxonomy" id="7936"/>
    <lineage>
        <taxon>Eukaryota</taxon>
        <taxon>Metazoa</taxon>
        <taxon>Chordata</taxon>
        <taxon>Craniata</taxon>
        <taxon>Vertebrata</taxon>
        <taxon>Euteleostomi</taxon>
        <taxon>Actinopterygii</taxon>
        <taxon>Neopterygii</taxon>
        <taxon>Teleostei</taxon>
        <taxon>Anguilliformes</taxon>
        <taxon>Anguillidae</taxon>
        <taxon>Anguilla</taxon>
    </lineage>
</organism>
<name>A0A0E9SXY4_ANGAN</name>
<accession>A0A0E9SXY4</accession>
<proteinExistence type="predicted"/>
<evidence type="ECO:0000313" key="1">
    <source>
        <dbReference type="EMBL" id="JAH45515.1"/>
    </source>
</evidence>
<dbReference type="EMBL" id="GBXM01063062">
    <property type="protein sequence ID" value="JAH45515.1"/>
    <property type="molecule type" value="Transcribed_RNA"/>
</dbReference>
<reference evidence="1" key="1">
    <citation type="submission" date="2014-11" db="EMBL/GenBank/DDBJ databases">
        <authorList>
            <person name="Amaro Gonzalez C."/>
        </authorList>
    </citation>
    <scope>NUCLEOTIDE SEQUENCE</scope>
</reference>
<reference evidence="1" key="2">
    <citation type="journal article" date="2015" name="Fish Shellfish Immunol.">
        <title>Early steps in the European eel (Anguilla anguilla)-Vibrio vulnificus interaction in the gills: Role of the RtxA13 toxin.</title>
        <authorList>
            <person name="Callol A."/>
            <person name="Pajuelo D."/>
            <person name="Ebbesson L."/>
            <person name="Teles M."/>
            <person name="MacKenzie S."/>
            <person name="Amaro C."/>
        </authorList>
    </citation>
    <scope>NUCLEOTIDE SEQUENCE</scope>
</reference>
<sequence>MYPLPLGVYTFTRRMCSHGTSVYNLCRATYVLL</sequence>
<dbReference type="AlphaFoldDB" id="A0A0E9SXY4"/>